<name>A0A9P6UHD5_9FUNG</name>
<keyword evidence="3" id="KW-1185">Reference proteome</keyword>
<feature type="chain" id="PRO_5040482390" evidence="1">
    <location>
        <begin position="22"/>
        <end position="361"/>
    </location>
</feature>
<comment type="caution">
    <text evidence="2">The sequence shown here is derived from an EMBL/GenBank/DDBJ whole genome shotgun (WGS) entry which is preliminary data.</text>
</comment>
<reference evidence="2" key="1">
    <citation type="journal article" date="2020" name="Fungal Divers.">
        <title>Resolving the Mortierellaceae phylogeny through synthesis of multi-gene phylogenetics and phylogenomics.</title>
        <authorList>
            <person name="Vandepol N."/>
            <person name="Liber J."/>
            <person name="Desiro A."/>
            <person name="Na H."/>
            <person name="Kennedy M."/>
            <person name="Barry K."/>
            <person name="Grigoriev I.V."/>
            <person name="Miller A.N."/>
            <person name="O'Donnell K."/>
            <person name="Stajich J.E."/>
            <person name="Bonito G."/>
        </authorList>
    </citation>
    <scope>NUCLEOTIDE SEQUENCE</scope>
    <source>
        <strain evidence="2">NVP60</strain>
    </source>
</reference>
<dbReference type="EMBL" id="JAAAIN010001844">
    <property type="protein sequence ID" value="KAG0299785.1"/>
    <property type="molecule type" value="Genomic_DNA"/>
</dbReference>
<dbReference type="AlphaFoldDB" id="A0A9P6UHD5"/>
<protein>
    <submittedName>
        <fullName evidence="2">Uncharacterized protein</fullName>
    </submittedName>
</protein>
<evidence type="ECO:0000313" key="3">
    <source>
        <dbReference type="Proteomes" id="UP000823405"/>
    </source>
</evidence>
<proteinExistence type="predicted"/>
<organism evidence="2 3">
    <name type="scientific">Linnemannia gamsii</name>
    <dbReference type="NCBI Taxonomy" id="64522"/>
    <lineage>
        <taxon>Eukaryota</taxon>
        <taxon>Fungi</taxon>
        <taxon>Fungi incertae sedis</taxon>
        <taxon>Mucoromycota</taxon>
        <taxon>Mortierellomycotina</taxon>
        <taxon>Mortierellomycetes</taxon>
        <taxon>Mortierellales</taxon>
        <taxon>Mortierellaceae</taxon>
        <taxon>Linnemannia</taxon>
    </lineage>
</organism>
<dbReference type="OrthoDB" id="2415055at2759"/>
<sequence>MKVTTILTVLVAAALAAPSYAAPTARPTKATPHKNATVTDDEAFFNAHYVKYDYEGMAKFAAEYEAAMAGSSLHRSNAVSRAAVSTDIIPICVGFAKGPVRKDDYLAAKQMCVALGTDERRSWLFAEKSKCGGGEWKDDFVYYDSTNVYEGATMWTAPNPNRMLLYPTYEGGKHGWTGTYGLRHRNQFRLASSGELKTFKGEYVNHVEVHKKLAITATPDAKTLRCVSLMAEAMPTAKVSDSGSVAVVQGNQLTSYAAFAFDAKCTDLVTKSQFRSNQAKFGGVGSMELIINNKVHAAISIKQGLTVGGSMLRTALLESLRSGQPVMVTESNGYHAEDGVIAYIQGTGYVVGNAQIWDAVI</sequence>
<evidence type="ECO:0000256" key="1">
    <source>
        <dbReference type="SAM" id="SignalP"/>
    </source>
</evidence>
<keyword evidence="1" id="KW-0732">Signal</keyword>
<feature type="signal peptide" evidence="1">
    <location>
        <begin position="1"/>
        <end position="21"/>
    </location>
</feature>
<evidence type="ECO:0000313" key="2">
    <source>
        <dbReference type="EMBL" id="KAG0299785.1"/>
    </source>
</evidence>
<gene>
    <name evidence="2" type="ORF">BGZ97_003544</name>
</gene>
<accession>A0A9P6UHD5</accession>
<dbReference type="Proteomes" id="UP000823405">
    <property type="component" value="Unassembled WGS sequence"/>
</dbReference>